<feature type="chain" id="PRO_5040157850" evidence="1">
    <location>
        <begin position="19"/>
        <end position="205"/>
    </location>
</feature>
<evidence type="ECO:0000256" key="1">
    <source>
        <dbReference type="SAM" id="SignalP"/>
    </source>
</evidence>
<feature type="signal peptide" evidence="1">
    <location>
        <begin position="1"/>
        <end position="18"/>
    </location>
</feature>
<accession>A0A9P3PY91</accession>
<reference evidence="2" key="1">
    <citation type="submission" date="2022-07" db="EMBL/GenBank/DDBJ databases">
        <title>The genome of Lyophyllum shimeji provides insight into the initial evolution of ectomycorrhizal fungal genome.</title>
        <authorList>
            <person name="Kobayashi Y."/>
            <person name="Shibata T."/>
            <person name="Hirakawa H."/>
            <person name="Shigenobu S."/>
            <person name="Nishiyama T."/>
            <person name="Yamada A."/>
            <person name="Hasebe M."/>
            <person name="Kawaguchi M."/>
        </authorList>
    </citation>
    <scope>NUCLEOTIDE SEQUENCE</scope>
    <source>
        <strain evidence="2">AT787</strain>
    </source>
</reference>
<protein>
    <submittedName>
        <fullName evidence="2">Uncharacterized protein</fullName>
    </submittedName>
</protein>
<dbReference type="Proteomes" id="UP001063166">
    <property type="component" value="Unassembled WGS sequence"/>
</dbReference>
<organism evidence="2 3">
    <name type="scientific">Lyophyllum shimeji</name>
    <name type="common">Hon-shimeji</name>
    <name type="synonym">Tricholoma shimeji</name>
    <dbReference type="NCBI Taxonomy" id="47721"/>
    <lineage>
        <taxon>Eukaryota</taxon>
        <taxon>Fungi</taxon>
        <taxon>Dikarya</taxon>
        <taxon>Basidiomycota</taxon>
        <taxon>Agaricomycotina</taxon>
        <taxon>Agaricomycetes</taxon>
        <taxon>Agaricomycetidae</taxon>
        <taxon>Agaricales</taxon>
        <taxon>Tricholomatineae</taxon>
        <taxon>Lyophyllaceae</taxon>
        <taxon>Lyophyllum</taxon>
    </lineage>
</organism>
<evidence type="ECO:0000313" key="2">
    <source>
        <dbReference type="EMBL" id="GLB45262.1"/>
    </source>
</evidence>
<evidence type="ECO:0000313" key="3">
    <source>
        <dbReference type="Proteomes" id="UP001063166"/>
    </source>
</evidence>
<keyword evidence="3" id="KW-1185">Reference proteome</keyword>
<comment type="caution">
    <text evidence="2">The sequence shown here is derived from an EMBL/GenBank/DDBJ whole genome shotgun (WGS) entry which is preliminary data.</text>
</comment>
<name>A0A9P3PY91_LYOSH</name>
<keyword evidence="1" id="KW-0732">Signal</keyword>
<proteinExistence type="predicted"/>
<gene>
    <name evidence="2" type="ORF">LshimejAT787_2100220</name>
</gene>
<sequence length="205" mass="21248">MKLTLLLAVSLPLITCRAATSTTVTLYSVSTGTGRLISPSETFKPLGVGPDGMTTYRDRVVASVVYTELPKAGGTTVTASDGAVITGEVPPRTITTTLSTPVTMDGTLVADASHLVYHKDPDPANTLEPGGNKMSCDFNRGGSGTCVKEVWTGGLQTATTTFSGPAVPHYTLVVDLGQINGASWRVVVGWGVAMVGILFGAFQVL</sequence>
<dbReference type="AlphaFoldDB" id="A0A9P3PY91"/>
<dbReference type="OrthoDB" id="2929351at2759"/>
<dbReference type="EMBL" id="BRPK01000021">
    <property type="protein sequence ID" value="GLB45262.1"/>
    <property type="molecule type" value="Genomic_DNA"/>
</dbReference>